<dbReference type="Pfam" id="PF00023">
    <property type="entry name" value="Ank"/>
    <property type="match status" value="1"/>
</dbReference>
<dbReference type="AlphaFoldDB" id="A0A1B0Z249"/>
<evidence type="ECO:0000313" key="5">
    <source>
        <dbReference type="EMBL" id="ANO58270.1"/>
    </source>
</evidence>
<reference evidence="5" key="1">
    <citation type="submission" date="2015-11" db="EMBL/GenBank/DDBJ databases">
        <title>Genomes of Abundant and Widespread Viruses from the Deep Ocean.</title>
        <authorList>
            <person name="Mizuno C.M."/>
            <person name="Ghai R."/>
            <person name="Saghai A."/>
            <person name="Lopez-Garcia P."/>
            <person name="Rodriguez-Valera F."/>
        </authorList>
    </citation>
    <scope>NUCLEOTIDE SEQUENCE</scope>
</reference>
<feature type="repeat" description="ANK" evidence="3">
    <location>
        <begin position="106"/>
        <end position="138"/>
    </location>
</feature>
<accession>A0A1B0Z249</accession>
<feature type="repeat" description="ANK" evidence="3">
    <location>
        <begin position="76"/>
        <end position="105"/>
    </location>
</feature>
<dbReference type="PANTHER" id="PTHR24171">
    <property type="entry name" value="ANKYRIN REPEAT DOMAIN-CONTAINING PROTEIN 39-RELATED"/>
    <property type="match status" value="1"/>
</dbReference>
<dbReference type="SMART" id="SM00248">
    <property type="entry name" value="ANK"/>
    <property type="match status" value="4"/>
</dbReference>
<proteinExistence type="predicted"/>
<feature type="repeat" description="ANK" evidence="3">
    <location>
        <begin position="41"/>
        <end position="73"/>
    </location>
</feature>
<evidence type="ECO:0000256" key="2">
    <source>
        <dbReference type="ARBA" id="ARBA00023043"/>
    </source>
</evidence>
<sequence>MKLLLTTIAAVLLTGCGKTEFEKNVDRITEEINKAEESLSEASRALMDAVKEGNIEAVKQHLDDGADVNAEGGLGTPLHFATDTGHKKIVELLISKGASVNVKDRLGSTPLHKAAFNGDKEIAELLIAKDADVNTKDGWHATPLVEAVLGGQKELVEMLLVKGADVNMEDNRRQTALDRAKFRGPEITNLLRKHGGKTYEELKAEGK</sequence>
<dbReference type="EMBL" id="KT997803">
    <property type="protein sequence ID" value="ANO58270.1"/>
    <property type="molecule type" value="Genomic_DNA"/>
</dbReference>
<feature type="coiled-coil region" evidence="4">
    <location>
        <begin position="18"/>
        <end position="52"/>
    </location>
</feature>
<evidence type="ECO:0000256" key="4">
    <source>
        <dbReference type="SAM" id="Coils"/>
    </source>
</evidence>
<organism evidence="5">
    <name type="scientific">uncultured Planctomycetota bacterium</name>
    <dbReference type="NCBI Taxonomy" id="120965"/>
    <lineage>
        <taxon>Bacteria</taxon>
        <taxon>Pseudomonadati</taxon>
        <taxon>Planctomycetota</taxon>
        <taxon>environmental samples</taxon>
    </lineage>
</organism>
<evidence type="ECO:0000256" key="1">
    <source>
        <dbReference type="ARBA" id="ARBA00022737"/>
    </source>
</evidence>
<feature type="repeat" description="ANK" evidence="3">
    <location>
        <begin position="139"/>
        <end position="171"/>
    </location>
</feature>
<keyword evidence="1" id="KW-0677">Repeat</keyword>
<dbReference type="SUPFAM" id="SSF48403">
    <property type="entry name" value="Ankyrin repeat"/>
    <property type="match status" value="1"/>
</dbReference>
<dbReference type="Pfam" id="PF12796">
    <property type="entry name" value="Ank_2"/>
    <property type="match status" value="1"/>
</dbReference>
<dbReference type="Gene3D" id="1.25.40.20">
    <property type="entry name" value="Ankyrin repeat-containing domain"/>
    <property type="match status" value="1"/>
</dbReference>
<evidence type="ECO:0000256" key="3">
    <source>
        <dbReference type="PROSITE-ProRule" id="PRU00023"/>
    </source>
</evidence>
<evidence type="ECO:0008006" key="6">
    <source>
        <dbReference type="Google" id="ProtNLM"/>
    </source>
</evidence>
<dbReference type="PROSITE" id="PS50297">
    <property type="entry name" value="ANK_REP_REGION"/>
    <property type="match status" value="3"/>
</dbReference>
<name>A0A1B0Z249_9BACT</name>
<dbReference type="PRINTS" id="PR01415">
    <property type="entry name" value="ANKYRIN"/>
</dbReference>
<keyword evidence="2 3" id="KW-0040">ANK repeat</keyword>
<dbReference type="PROSITE" id="PS50088">
    <property type="entry name" value="ANK_REPEAT"/>
    <property type="match status" value="4"/>
</dbReference>
<dbReference type="PROSITE" id="PS51257">
    <property type="entry name" value="PROKAR_LIPOPROTEIN"/>
    <property type="match status" value="1"/>
</dbReference>
<dbReference type="InterPro" id="IPR036770">
    <property type="entry name" value="Ankyrin_rpt-contain_sf"/>
</dbReference>
<protein>
    <recommendedName>
        <fullName evidence="6">Ankyrin repeat domain-containing protein</fullName>
    </recommendedName>
</protein>
<dbReference type="InterPro" id="IPR002110">
    <property type="entry name" value="Ankyrin_rpt"/>
</dbReference>
<keyword evidence="4" id="KW-0175">Coiled coil</keyword>